<protein>
    <submittedName>
        <fullName evidence="1">Uncharacterized protein</fullName>
    </submittedName>
</protein>
<dbReference type="Gene3D" id="3.40.50.150">
    <property type="entry name" value="Vaccinia Virus protein VP39"/>
    <property type="match status" value="1"/>
</dbReference>
<dbReference type="Proteomes" id="UP001642482">
    <property type="component" value="Unassembled WGS sequence"/>
</dbReference>
<reference evidence="1 2" key="1">
    <citation type="submission" date="2024-01" db="EMBL/GenBank/DDBJ databases">
        <authorList>
            <person name="Allen C."/>
            <person name="Tagirdzhanova G."/>
        </authorList>
    </citation>
    <scope>NUCLEOTIDE SEQUENCE [LARGE SCALE GENOMIC DNA]</scope>
</reference>
<name>A0ABP0CL90_9PEZI</name>
<gene>
    <name evidence="1" type="ORF">SEUCBS140593_008103</name>
</gene>
<sequence length="357" mass="39773">MVRGEVPVLQVLMENDRPYRLYRGGVGFDVVYEQFSMLIEQMIHEHPGLRVLEIGSGTGGTSAVAIKAASPHLVSYTYTDNSPAFFEKAKTRFTLDEACWDELMQGAGFPSVDVSCSDLGNFDGIVMSTQAVDDRITLLREPVSINNRDQASVSTAASTITSFVVVGGKTRAVSRVTQTIRRLLRLLGFDIILVPDIADILHVELVDAAVLCLVDLDEPIFKDTTEPKFRGMENTMLNLAAFLWVTKNRRTSKFYSNMVVGMACTIAFESPYLVMQFLDVEAFVGRFGSQDATEATFFTEALLRLVYLSSPNFADVFWVRETEMRIENGLVSVPRIMGDDELNDRLNADRRPLFPGC</sequence>
<comment type="caution">
    <text evidence="1">The sequence shown here is derived from an EMBL/GenBank/DDBJ whole genome shotgun (WGS) entry which is preliminary data.</text>
</comment>
<dbReference type="EMBL" id="CAWUHD010000107">
    <property type="protein sequence ID" value="CAK7231974.1"/>
    <property type="molecule type" value="Genomic_DNA"/>
</dbReference>
<accession>A0ABP0CL90</accession>
<dbReference type="SUPFAM" id="SSF53335">
    <property type="entry name" value="S-adenosyl-L-methionine-dependent methyltransferases"/>
    <property type="match status" value="1"/>
</dbReference>
<organism evidence="1 2">
    <name type="scientific">Sporothrix eucalyptigena</name>
    <dbReference type="NCBI Taxonomy" id="1812306"/>
    <lineage>
        <taxon>Eukaryota</taxon>
        <taxon>Fungi</taxon>
        <taxon>Dikarya</taxon>
        <taxon>Ascomycota</taxon>
        <taxon>Pezizomycotina</taxon>
        <taxon>Sordariomycetes</taxon>
        <taxon>Sordariomycetidae</taxon>
        <taxon>Ophiostomatales</taxon>
        <taxon>Ophiostomataceae</taxon>
        <taxon>Sporothrix</taxon>
    </lineage>
</organism>
<proteinExistence type="predicted"/>
<evidence type="ECO:0000313" key="1">
    <source>
        <dbReference type="EMBL" id="CAK7231974.1"/>
    </source>
</evidence>
<dbReference type="InterPro" id="IPR029063">
    <property type="entry name" value="SAM-dependent_MTases_sf"/>
</dbReference>
<keyword evidence="2" id="KW-1185">Reference proteome</keyword>
<evidence type="ECO:0000313" key="2">
    <source>
        <dbReference type="Proteomes" id="UP001642482"/>
    </source>
</evidence>